<keyword evidence="2" id="KW-0472">Membrane</keyword>
<name>A0A9W7G444_9STRA</name>
<keyword evidence="4" id="KW-1185">Reference proteome</keyword>
<accession>A0A9W7G444</accession>
<gene>
    <name evidence="3" type="ORF">TrCOL_g13112</name>
</gene>
<dbReference type="OrthoDB" id="38337at2759"/>
<dbReference type="Proteomes" id="UP001165065">
    <property type="component" value="Unassembled WGS sequence"/>
</dbReference>
<organism evidence="3 4">
    <name type="scientific">Triparma columacea</name>
    <dbReference type="NCBI Taxonomy" id="722753"/>
    <lineage>
        <taxon>Eukaryota</taxon>
        <taxon>Sar</taxon>
        <taxon>Stramenopiles</taxon>
        <taxon>Ochrophyta</taxon>
        <taxon>Bolidophyceae</taxon>
        <taxon>Parmales</taxon>
        <taxon>Triparmaceae</taxon>
        <taxon>Triparma</taxon>
    </lineage>
</organism>
<evidence type="ECO:0000256" key="2">
    <source>
        <dbReference type="SAM" id="Phobius"/>
    </source>
</evidence>
<comment type="caution">
    <text evidence="3">The sequence shown here is derived from an EMBL/GenBank/DDBJ whole genome shotgun (WGS) entry which is preliminary data.</text>
</comment>
<feature type="region of interest" description="Disordered" evidence="1">
    <location>
        <begin position="1"/>
        <end position="22"/>
    </location>
</feature>
<evidence type="ECO:0000256" key="1">
    <source>
        <dbReference type="SAM" id="MobiDB-lite"/>
    </source>
</evidence>
<feature type="transmembrane region" description="Helical" evidence="2">
    <location>
        <begin position="49"/>
        <end position="66"/>
    </location>
</feature>
<dbReference type="EMBL" id="BRYA01000896">
    <property type="protein sequence ID" value="GMI35117.1"/>
    <property type="molecule type" value="Genomic_DNA"/>
</dbReference>
<evidence type="ECO:0000313" key="3">
    <source>
        <dbReference type="EMBL" id="GMI35117.1"/>
    </source>
</evidence>
<dbReference type="AlphaFoldDB" id="A0A9W7G444"/>
<evidence type="ECO:0000313" key="4">
    <source>
        <dbReference type="Proteomes" id="UP001165065"/>
    </source>
</evidence>
<proteinExistence type="predicted"/>
<keyword evidence="2" id="KW-1133">Transmembrane helix</keyword>
<protein>
    <submittedName>
        <fullName evidence="3">Uncharacterized protein</fullName>
    </submittedName>
</protein>
<sequence length="473" mass="53091">MGYEKTLTHRSHAPPSSIPTPFNPVRDAEALTFENKEVLSRSRYSHTQGQKVILVLLLLAVVAIYSECFKGTIGETLRPVGGKKVYESGQEPFRLVLIITTSKEYDDGSRGTTKGASRLNEKLVPSLVSSISSLLDDGGRARGRRWTVDVHVIAAYTLADRSRLEVEENLRKAGASQVVVEEGALRTYVHSKTGEEKRATLGLAREHRFAIKQYLNTHDFFLAFEDDIVITRQHVENYIEKSKLLAAMSWDDSRPRIPGFLRVEVINEAGKLWESKRLGDIDAMKTAKDFDASLCCGENATSVNVMGWEWNADSFDFVNLPEPIGETVALLPTVGVARAKGGFNADNAKLFAQQAGVMATREQILKFDEACTSRYLPPFDEKGDASMVNQGLEFHNVEFWSGGFHLFGRKCRVQRVVFFEKQGDFSHHLIYHQSNNKQTTIDEERFVRAEAILKFLRATAKKFADTKDYVVIS</sequence>
<reference evidence="4" key="1">
    <citation type="journal article" date="2023" name="Commun. Biol.">
        <title>Genome analysis of Parmales, the sister group of diatoms, reveals the evolutionary specialization of diatoms from phago-mixotrophs to photoautotrophs.</title>
        <authorList>
            <person name="Ban H."/>
            <person name="Sato S."/>
            <person name="Yoshikawa S."/>
            <person name="Yamada K."/>
            <person name="Nakamura Y."/>
            <person name="Ichinomiya M."/>
            <person name="Sato N."/>
            <person name="Blanc-Mathieu R."/>
            <person name="Endo H."/>
            <person name="Kuwata A."/>
            <person name="Ogata H."/>
        </authorList>
    </citation>
    <scope>NUCLEOTIDE SEQUENCE [LARGE SCALE GENOMIC DNA]</scope>
</reference>
<keyword evidence="2" id="KW-0812">Transmembrane</keyword>